<dbReference type="InterPro" id="IPR036378">
    <property type="entry name" value="FAS1_dom_sf"/>
</dbReference>
<dbReference type="PROSITE" id="PS50213">
    <property type="entry name" value="FAS1"/>
    <property type="match status" value="2"/>
</dbReference>
<sequence>MKMLMFFAALCGVAVAVPFDSAAYMGESAPMGLVDELTTLGFTKLVELIEIAGLKETLNNGGPFTIFAPSNEAIAMLGPVNLKNMTVLVNLLKAHVIEGKVMSTMIKDNLVAPTLVKGVPMRINVVTWWQATTIGANGAEITLFDKMAKNGVIHGIEKVIYPIPYGNMIEAMEMIPGLSFTLELIKMAGLESTLAGEGPFTIFAPDNTAWLKVPEKNITALKANKTLLAEILTYHVAPGAFYSTVIRPGTLITTVQGQKVLFNPKMCKKEGILYLFMNEAEVTLADQSVTNGVIWVMDDVFAKPTVF</sequence>
<feature type="chain" id="PRO_5029530744" description="FAS1 domain-containing protein" evidence="1">
    <location>
        <begin position="17"/>
        <end position="307"/>
    </location>
</feature>
<dbReference type="SMART" id="SM00554">
    <property type="entry name" value="FAS1"/>
    <property type="match status" value="2"/>
</dbReference>
<protein>
    <recommendedName>
        <fullName evidence="2">FAS1 domain-containing protein</fullName>
    </recommendedName>
</protein>
<dbReference type="InterPro" id="IPR050904">
    <property type="entry name" value="Adhesion/Biosynth-related"/>
</dbReference>
<dbReference type="Pfam" id="PF02469">
    <property type="entry name" value="Fasciclin"/>
    <property type="match status" value="2"/>
</dbReference>
<reference evidence="4" key="1">
    <citation type="submission" date="2015-02" db="EMBL/GenBank/DDBJ databases">
        <title>Genome sequencing for Strongylocentrotus purpuratus.</title>
        <authorList>
            <person name="Murali S."/>
            <person name="Liu Y."/>
            <person name="Vee V."/>
            <person name="English A."/>
            <person name="Wang M."/>
            <person name="Skinner E."/>
            <person name="Han Y."/>
            <person name="Muzny D.M."/>
            <person name="Worley K.C."/>
            <person name="Gibbs R.A."/>
        </authorList>
    </citation>
    <scope>NUCLEOTIDE SEQUENCE</scope>
</reference>
<dbReference type="PANTHER" id="PTHR10900:SF124">
    <property type="entry name" value="FI05614P"/>
    <property type="match status" value="1"/>
</dbReference>
<proteinExistence type="predicted"/>
<dbReference type="GO" id="GO:0007155">
    <property type="term" value="P:cell adhesion"/>
    <property type="evidence" value="ECO:0000318"/>
    <property type="project" value="GO_Central"/>
</dbReference>
<feature type="domain" description="FAS1" evidence="2">
    <location>
        <begin position="165"/>
        <end position="301"/>
    </location>
</feature>
<dbReference type="GO" id="GO:0030198">
    <property type="term" value="P:extracellular matrix organization"/>
    <property type="evidence" value="ECO:0000318"/>
    <property type="project" value="GO_Central"/>
</dbReference>
<feature type="signal peptide" evidence="1">
    <location>
        <begin position="1"/>
        <end position="16"/>
    </location>
</feature>
<name>A0A7M7RFG0_STRPU</name>
<keyword evidence="4" id="KW-1185">Reference proteome</keyword>
<dbReference type="Proteomes" id="UP000007110">
    <property type="component" value="Unassembled WGS sequence"/>
</dbReference>
<accession>A0A7M7RFG0</accession>
<dbReference type="KEGG" id="spu:585133"/>
<dbReference type="Gene3D" id="2.30.180.10">
    <property type="entry name" value="FAS1 domain"/>
    <property type="match status" value="2"/>
</dbReference>
<dbReference type="RefSeq" id="XP_790063.3">
    <property type="nucleotide sequence ID" value="XM_784970.5"/>
</dbReference>
<feature type="domain" description="FAS1" evidence="2">
    <location>
        <begin position="26"/>
        <end position="160"/>
    </location>
</feature>
<dbReference type="PANTHER" id="PTHR10900">
    <property type="entry name" value="PERIOSTIN-RELATED"/>
    <property type="match status" value="1"/>
</dbReference>
<dbReference type="EnsemblMetazoa" id="XM_784970">
    <property type="protein sequence ID" value="XP_790063"/>
    <property type="gene ID" value="LOC585133"/>
</dbReference>
<evidence type="ECO:0000259" key="2">
    <source>
        <dbReference type="PROSITE" id="PS50213"/>
    </source>
</evidence>
<dbReference type="OMA" id="PRCANDI"/>
<keyword evidence="1" id="KW-0732">Signal</keyword>
<evidence type="ECO:0000313" key="4">
    <source>
        <dbReference type="Proteomes" id="UP000007110"/>
    </source>
</evidence>
<dbReference type="GeneID" id="585133"/>
<dbReference type="FunFam" id="2.30.180.10:FF:000032">
    <property type="entry name" value="Fasciclin domain-containing protein, putative"/>
    <property type="match status" value="2"/>
</dbReference>
<dbReference type="InterPro" id="IPR000782">
    <property type="entry name" value="FAS1_domain"/>
</dbReference>
<dbReference type="OrthoDB" id="286301at2759"/>
<dbReference type="GO" id="GO:0050839">
    <property type="term" value="F:cell adhesion molecule binding"/>
    <property type="evidence" value="ECO:0000318"/>
    <property type="project" value="GO_Central"/>
</dbReference>
<dbReference type="GO" id="GO:0031012">
    <property type="term" value="C:extracellular matrix"/>
    <property type="evidence" value="ECO:0000318"/>
    <property type="project" value="GO_Central"/>
</dbReference>
<evidence type="ECO:0000313" key="3">
    <source>
        <dbReference type="EnsemblMetazoa" id="XP_790063"/>
    </source>
</evidence>
<organism evidence="3 4">
    <name type="scientific">Strongylocentrotus purpuratus</name>
    <name type="common">Purple sea urchin</name>
    <dbReference type="NCBI Taxonomy" id="7668"/>
    <lineage>
        <taxon>Eukaryota</taxon>
        <taxon>Metazoa</taxon>
        <taxon>Echinodermata</taxon>
        <taxon>Eleutherozoa</taxon>
        <taxon>Echinozoa</taxon>
        <taxon>Echinoidea</taxon>
        <taxon>Euechinoidea</taxon>
        <taxon>Echinacea</taxon>
        <taxon>Camarodonta</taxon>
        <taxon>Echinidea</taxon>
        <taxon>Strongylocentrotidae</taxon>
        <taxon>Strongylocentrotus</taxon>
    </lineage>
</organism>
<dbReference type="SUPFAM" id="SSF82153">
    <property type="entry name" value="FAS1 domain"/>
    <property type="match status" value="2"/>
</dbReference>
<evidence type="ECO:0000256" key="1">
    <source>
        <dbReference type="SAM" id="SignalP"/>
    </source>
</evidence>
<reference evidence="3" key="2">
    <citation type="submission" date="2021-01" db="UniProtKB">
        <authorList>
            <consortium name="EnsemblMetazoa"/>
        </authorList>
    </citation>
    <scope>IDENTIFICATION</scope>
</reference>
<dbReference type="AlphaFoldDB" id="A0A7M7RFG0"/>
<dbReference type="GO" id="GO:0005615">
    <property type="term" value="C:extracellular space"/>
    <property type="evidence" value="ECO:0000318"/>
    <property type="project" value="GO_Central"/>
</dbReference>
<dbReference type="InParanoid" id="A0A7M7RFG0"/>